<protein>
    <submittedName>
        <fullName evidence="2">Uncharacterized protein</fullName>
    </submittedName>
</protein>
<keyword evidence="3" id="KW-1185">Reference proteome</keyword>
<dbReference type="InterPro" id="IPR005134">
    <property type="entry name" value="UPF0114"/>
</dbReference>
<evidence type="ECO:0000313" key="3">
    <source>
        <dbReference type="Proteomes" id="UP001497512"/>
    </source>
</evidence>
<evidence type="ECO:0000313" key="2">
    <source>
        <dbReference type="EMBL" id="CAK9189718.1"/>
    </source>
</evidence>
<dbReference type="EMBL" id="OZ019893">
    <property type="protein sequence ID" value="CAK9189718.1"/>
    <property type="molecule type" value="Genomic_DNA"/>
</dbReference>
<organism evidence="2 3">
    <name type="scientific">Sphagnum troendelagicum</name>
    <dbReference type="NCBI Taxonomy" id="128251"/>
    <lineage>
        <taxon>Eukaryota</taxon>
        <taxon>Viridiplantae</taxon>
        <taxon>Streptophyta</taxon>
        <taxon>Embryophyta</taxon>
        <taxon>Bryophyta</taxon>
        <taxon>Sphagnophytina</taxon>
        <taxon>Sphagnopsida</taxon>
        <taxon>Sphagnales</taxon>
        <taxon>Sphagnaceae</taxon>
        <taxon>Sphagnum</taxon>
    </lineage>
</organism>
<reference evidence="2 3" key="1">
    <citation type="submission" date="2024-02" db="EMBL/GenBank/DDBJ databases">
        <authorList>
            <consortium name="ELIXIR-Norway"/>
            <consortium name="Elixir Norway"/>
        </authorList>
    </citation>
    <scope>NUCLEOTIDE SEQUENCE [LARGE SCALE GENOMIC DNA]</scope>
</reference>
<dbReference type="Proteomes" id="UP001497512">
    <property type="component" value="Chromosome 1"/>
</dbReference>
<dbReference type="PANTHER" id="PTHR31721">
    <property type="entry name" value="OS06G0710300 PROTEIN"/>
    <property type="match status" value="1"/>
</dbReference>
<feature type="transmembrane region" description="Helical" evidence="1">
    <location>
        <begin position="149"/>
        <end position="174"/>
    </location>
</feature>
<accession>A0ABP0T886</accession>
<proteinExistence type="predicted"/>
<sequence length="320" mass="35439">MEAFQGVVGGMTVRTHSQFLRPCLTAMVSLSHCLNTVSPRSCGGNAFTRRTSGSGKYADSTFWDAKKLHPSLCTRKSLQEKKHIVPSFKVLASQYESVLPLPRDEEVASLEHLLEAPSADQSELPATPREQGAKRVEAIIERVIFDCRFLALMAVMGSLAGSILCFFKGSFFVVESFKEYFQAAWQGLGTSQVVFLLVEAVDVYLMGMVMLIFGMGLYELFVSSLEVADGIRTPLRGSNMFGLFHLMERPKWLEIHSLAELKTKLGHVIVMILLVGMFEKSKKVPIHTVPDLLCLSASILLSSGSLFLLSKLHTNNLNEE</sequence>
<gene>
    <name evidence="2" type="ORF">CSSPTR1EN2_LOCUS369</name>
</gene>
<evidence type="ECO:0000256" key="1">
    <source>
        <dbReference type="SAM" id="Phobius"/>
    </source>
</evidence>
<dbReference type="PANTHER" id="PTHR31721:SF4">
    <property type="entry name" value="OS06G0710300 PROTEIN"/>
    <property type="match status" value="1"/>
</dbReference>
<feature type="transmembrane region" description="Helical" evidence="1">
    <location>
        <begin position="194"/>
        <end position="218"/>
    </location>
</feature>
<keyword evidence="1" id="KW-0812">Transmembrane</keyword>
<dbReference type="Pfam" id="PF03350">
    <property type="entry name" value="UPF0114"/>
    <property type="match status" value="1"/>
</dbReference>
<keyword evidence="1" id="KW-0472">Membrane</keyword>
<name>A0ABP0T886_9BRYO</name>
<keyword evidence="1" id="KW-1133">Transmembrane helix</keyword>